<proteinExistence type="predicted"/>
<dbReference type="EMBL" id="JAJJMB010010985">
    <property type="protein sequence ID" value="KAI3905421.1"/>
    <property type="molecule type" value="Genomic_DNA"/>
</dbReference>
<name>A0AAD4SH19_9MAGN</name>
<comment type="caution">
    <text evidence="4">The sequence shown here is derived from an EMBL/GenBank/DDBJ whole genome shotgun (WGS) entry which is preliminary data.</text>
</comment>
<evidence type="ECO:0000259" key="3">
    <source>
        <dbReference type="Pfam" id="PF23603"/>
    </source>
</evidence>
<keyword evidence="5" id="KW-1185">Reference proteome</keyword>
<dbReference type="AlphaFoldDB" id="A0AAD4SH19"/>
<dbReference type="Proteomes" id="UP001202328">
    <property type="component" value="Unassembled WGS sequence"/>
</dbReference>
<evidence type="ECO:0000256" key="2">
    <source>
        <dbReference type="SAM" id="MobiDB-lite"/>
    </source>
</evidence>
<dbReference type="InterPro" id="IPR057625">
    <property type="entry name" value="TPR1-6-like_ubiquitin"/>
</dbReference>
<accession>A0AAD4SH19</accession>
<dbReference type="InterPro" id="IPR031105">
    <property type="entry name" value="TRP_plant"/>
</dbReference>
<protein>
    <recommendedName>
        <fullName evidence="3">Telomere repeat-binding protein 1-6-like ubiquitin-like domain-containing protein</fullName>
    </recommendedName>
</protein>
<dbReference type="PANTHER" id="PTHR21717">
    <property type="entry name" value="TELOMERIC REPEAT BINDING PROTEIN"/>
    <property type="match status" value="1"/>
</dbReference>
<feature type="compositionally biased region" description="Low complexity" evidence="2">
    <location>
        <begin position="109"/>
        <end position="122"/>
    </location>
</feature>
<dbReference type="Pfam" id="PF23603">
    <property type="entry name" value="Ubiquitin_TPR1"/>
    <property type="match status" value="1"/>
</dbReference>
<evidence type="ECO:0000256" key="1">
    <source>
        <dbReference type="ARBA" id="ARBA00023125"/>
    </source>
</evidence>
<keyword evidence="1" id="KW-0238">DNA-binding</keyword>
<gene>
    <name evidence="4" type="ORF">MKW98_013219</name>
</gene>
<dbReference type="GO" id="GO:0043565">
    <property type="term" value="F:sequence-specific DNA binding"/>
    <property type="evidence" value="ECO:0007669"/>
    <property type="project" value="UniProtKB-ARBA"/>
</dbReference>
<organism evidence="4 5">
    <name type="scientific">Papaver atlanticum</name>
    <dbReference type="NCBI Taxonomy" id="357466"/>
    <lineage>
        <taxon>Eukaryota</taxon>
        <taxon>Viridiplantae</taxon>
        <taxon>Streptophyta</taxon>
        <taxon>Embryophyta</taxon>
        <taxon>Tracheophyta</taxon>
        <taxon>Spermatophyta</taxon>
        <taxon>Magnoliopsida</taxon>
        <taxon>Ranunculales</taxon>
        <taxon>Papaveraceae</taxon>
        <taxon>Papaveroideae</taxon>
        <taxon>Papaver</taxon>
    </lineage>
</organism>
<sequence>MECCLNILMVVGRDGGYMNVLEEQGVTSAEIEDLLVELQEHVESIEMANVTITKVVTDQDIVVTEMGILVVQEGEHQGCLEEIGVVVQQSRHNLRWLYQAHLPQREIISNSSKNGKNGNTNSLFSTTHGGSGVSSSPAAGHELSSQSKDAHVKLSIKSSGYQNCLLRFQKPQTVASLKRTVMEAVAAIIGEGLHLVGLGFALEPNPTNGSHLCPKEPPYLVQSDVPQLLTRYPLSPSIDAGLSNASPDTPLTNLTNCVESDHDYVLSPTDMRPFSVHEVEALVHAVEKLGTGRGKQLMVNYKAEQTRRLTRVMHFDWWHTESLRGSELL</sequence>
<dbReference type="PANTHER" id="PTHR21717:SF70">
    <property type="entry name" value="TELOMERE REPEAT-BINDING PROTEIN 2-RELATED"/>
    <property type="match status" value="1"/>
</dbReference>
<evidence type="ECO:0000313" key="5">
    <source>
        <dbReference type="Proteomes" id="UP001202328"/>
    </source>
</evidence>
<feature type="domain" description="Telomere repeat-binding protein 1-6-like ubiquitin-like" evidence="3">
    <location>
        <begin position="151"/>
        <end position="195"/>
    </location>
</feature>
<reference evidence="4" key="1">
    <citation type="submission" date="2022-04" db="EMBL/GenBank/DDBJ databases">
        <title>A functionally conserved STORR gene fusion in Papaver species that diverged 16.8 million years ago.</title>
        <authorList>
            <person name="Catania T."/>
        </authorList>
    </citation>
    <scope>NUCLEOTIDE SEQUENCE</scope>
    <source>
        <strain evidence="4">S-188037</strain>
    </source>
</reference>
<evidence type="ECO:0000313" key="4">
    <source>
        <dbReference type="EMBL" id="KAI3905421.1"/>
    </source>
</evidence>
<feature type="region of interest" description="Disordered" evidence="2">
    <location>
        <begin position="109"/>
        <end position="146"/>
    </location>
</feature>